<dbReference type="AlphaFoldDB" id="A0A3N2QVU1"/>
<name>A0A3N2QVU1_9RHOB</name>
<comment type="caution">
    <text evidence="2">The sequence shown here is derived from an EMBL/GenBank/DDBJ whole genome shotgun (WGS) entry which is preliminary data.</text>
</comment>
<keyword evidence="2" id="KW-0808">Transferase</keyword>
<dbReference type="OrthoDB" id="5489421at2"/>
<dbReference type="SUPFAM" id="SSF53335">
    <property type="entry name" value="S-adenosyl-L-methionine-dependent methyltransferases"/>
    <property type="match status" value="1"/>
</dbReference>
<dbReference type="PANTHER" id="PTHR47739:SF1">
    <property type="entry name" value="TRNA1(VAL) (ADENINE(37)-N6)-METHYLTRANSFERASE"/>
    <property type="match status" value="1"/>
</dbReference>
<dbReference type="RefSeq" id="WP_123642953.1">
    <property type="nucleotide sequence ID" value="NZ_ML119087.1"/>
</dbReference>
<evidence type="ECO:0000259" key="1">
    <source>
        <dbReference type="Pfam" id="PF13649"/>
    </source>
</evidence>
<proteinExistence type="predicted"/>
<organism evidence="2 3">
    <name type="scientific">Histidinibacterium lentulum</name>
    <dbReference type="NCBI Taxonomy" id="2480588"/>
    <lineage>
        <taxon>Bacteria</taxon>
        <taxon>Pseudomonadati</taxon>
        <taxon>Pseudomonadota</taxon>
        <taxon>Alphaproteobacteria</taxon>
        <taxon>Rhodobacterales</taxon>
        <taxon>Paracoccaceae</taxon>
        <taxon>Histidinibacterium</taxon>
    </lineage>
</organism>
<dbReference type="GO" id="GO:0032259">
    <property type="term" value="P:methylation"/>
    <property type="evidence" value="ECO:0007669"/>
    <property type="project" value="UniProtKB-KW"/>
</dbReference>
<sequence length="255" mass="26890">MTSTSDAELTRDAFLGGRLHLWQPRRGFRAGVDAILLAAAVPARAGECVLELGCGAGAAVLALLARVPGAVATGVEVQPDYAALARRNALEARLPLDVVEADLARLPPAVRGRSFDHVMMNPPYFAAETGTGSADPGRDTALRGDTPLPVWIDAGLRRLRPGGRLTAIQRIERLPEMLSALDARIGSVAVAPLQPRAGRPPQLFLLSGKKGGRAPFRMTPPTVLHEGARHETDAEDYAPAVAAALRDGAALALWD</sequence>
<dbReference type="CDD" id="cd02440">
    <property type="entry name" value="AdoMet_MTases"/>
    <property type="match status" value="1"/>
</dbReference>
<dbReference type="EMBL" id="RDRB01000007">
    <property type="protein sequence ID" value="ROT99358.1"/>
    <property type="molecule type" value="Genomic_DNA"/>
</dbReference>
<evidence type="ECO:0000313" key="3">
    <source>
        <dbReference type="Proteomes" id="UP000268016"/>
    </source>
</evidence>
<dbReference type="Proteomes" id="UP000268016">
    <property type="component" value="Unassembled WGS sequence"/>
</dbReference>
<feature type="domain" description="Methyltransferase" evidence="1">
    <location>
        <begin position="49"/>
        <end position="121"/>
    </location>
</feature>
<dbReference type="InterPro" id="IPR050210">
    <property type="entry name" value="tRNA_Adenine-N(6)_MTase"/>
</dbReference>
<dbReference type="Pfam" id="PF13649">
    <property type="entry name" value="Methyltransf_25"/>
    <property type="match status" value="1"/>
</dbReference>
<dbReference type="InterPro" id="IPR029063">
    <property type="entry name" value="SAM-dependent_MTases_sf"/>
</dbReference>
<keyword evidence="3" id="KW-1185">Reference proteome</keyword>
<dbReference type="Gene3D" id="3.40.50.150">
    <property type="entry name" value="Vaccinia Virus protein VP39"/>
    <property type="match status" value="1"/>
</dbReference>
<dbReference type="GO" id="GO:0008168">
    <property type="term" value="F:methyltransferase activity"/>
    <property type="evidence" value="ECO:0007669"/>
    <property type="project" value="UniProtKB-KW"/>
</dbReference>
<protein>
    <submittedName>
        <fullName evidence="2">Methyltransferase domain-containing protein</fullName>
    </submittedName>
</protein>
<dbReference type="InterPro" id="IPR041698">
    <property type="entry name" value="Methyltransf_25"/>
</dbReference>
<accession>A0A3N2QVU1</accession>
<reference evidence="2 3" key="1">
    <citation type="submission" date="2018-10" db="EMBL/GenBank/DDBJ databases">
        <title>Histidinibacterium lentulum gen. nov., sp. nov., a marine bacterium from the culture broth of Picochlorum sp. 122.</title>
        <authorList>
            <person name="Wang G."/>
        </authorList>
    </citation>
    <scope>NUCLEOTIDE SEQUENCE [LARGE SCALE GENOMIC DNA]</scope>
    <source>
        <strain evidence="2 3">B17</strain>
    </source>
</reference>
<keyword evidence="2" id="KW-0489">Methyltransferase</keyword>
<gene>
    <name evidence="2" type="ORF">EAT49_14150</name>
</gene>
<evidence type="ECO:0000313" key="2">
    <source>
        <dbReference type="EMBL" id="ROT99358.1"/>
    </source>
</evidence>
<dbReference type="PANTHER" id="PTHR47739">
    <property type="entry name" value="TRNA1(VAL) (ADENINE(37)-N6)-METHYLTRANSFERASE"/>
    <property type="match status" value="1"/>
</dbReference>